<dbReference type="PANTHER" id="PTHR48025:SF1">
    <property type="entry name" value="RRM DOMAIN-CONTAINING PROTEIN"/>
    <property type="match status" value="1"/>
</dbReference>
<feature type="non-terminal residue" evidence="5">
    <location>
        <position position="1"/>
    </location>
</feature>
<dbReference type="InterPro" id="IPR050502">
    <property type="entry name" value="Euk_RNA-bind_prot"/>
</dbReference>
<feature type="compositionally biased region" description="Acidic residues" evidence="3">
    <location>
        <begin position="79"/>
        <end position="88"/>
    </location>
</feature>
<evidence type="ECO:0000259" key="4">
    <source>
        <dbReference type="PROSITE" id="PS50102"/>
    </source>
</evidence>
<protein>
    <recommendedName>
        <fullName evidence="4">RRM domain-containing protein</fullName>
    </recommendedName>
</protein>
<sequence length="118" mass="13553">VRADIITRGTRSLGFGFVVYETLAHAENAADTFNKTELGGRTINVEVAKPKVERPPREPREPRERGPRQPRDENKDDFSAEADADTDAADFRPRTGRSNRGPRRNRKPREPREPREFR</sequence>
<evidence type="ECO:0000256" key="3">
    <source>
        <dbReference type="SAM" id="MobiDB-lite"/>
    </source>
</evidence>
<feature type="domain" description="RRM" evidence="4">
    <location>
        <begin position="1"/>
        <end position="50"/>
    </location>
</feature>
<dbReference type="Gene3D" id="3.30.70.330">
    <property type="match status" value="1"/>
</dbReference>
<gene>
    <name evidence="5" type="ORF">BGZ65_001058</name>
</gene>
<organism evidence="5 6">
    <name type="scientific">Modicella reniformis</name>
    <dbReference type="NCBI Taxonomy" id="1440133"/>
    <lineage>
        <taxon>Eukaryota</taxon>
        <taxon>Fungi</taxon>
        <taxon>Fungi incertae sedis</taxon>
        <taxon>Mucoromycota</taxon>
        <taxon>Mortierellomycotina</taxon>
        <taxon>Mortierellomycetes</taxon>
        <taxon>Mortierellales</taxon>
        <taxon>Mortierellaceae</taxon>
        <taxon>Modicella</taxon>
    </lineage>
</organism>
<evidence type="ECO:0000313" key="6">
    <source>
        <dbReference type="Proteomes" id="UP000749646"/>
    </source>
</evidence>
<dbReference type="PROSITE" id="PS50102">
    <property type="entry name" value="RRM"/>
    <property type="match status" value="1"/>
</dbReference>
<dbReference type="Pfam" id="PF00076">
    <property type="entry name" value="RRM_1"/>
    <property type="match status" value="1"/>
</dbReference>
<feature type="compositionally biased region" description="Basic and acidic residues" evidence="3">
    <location>
        <begin position="48"/>
        <end position="78"/>
    </location>
</feature>
<keyword evidence="1 2" id="KW-0694">RNA-binding</keyword>
<dbReference type="InterPro" id="IPR035979">
    <property type="entry name" value="RBD_domain_sf"/>
</dbReference>
<dbReference type="PANTHER" id="PTHR48025">
    <property type="entry name" value="OS02G0815200 PROTEIN"/>
    <property type="match status" value="1"/>
</dbReference>
<dbReference type="EMBL" id="JAAAHW010012349">
    <property type="protein sequence ID" value="KAF9914738.1"/>
    <property type="molecule type" value="Genomic_DNA"/>
</dbReference>
<feature type="region of interest" description="Disordered" evidence="3">
    <location>
        <begin position="44"/>
        <end position="118"/>
    </location>
</feature>
<dbReference type="InterPro" id="IPR000504">
    <property type="entry name" value="RRM_dom"/>
</dbReference>
<evidence type="ECO:0000313" key="5">
    <source>
        <dbReference type="EMBL" id="KAF9914738.1"/>
    </source>
</evidence>
<dbReference type="GO" id="GO:0003729">
    <property type="term" value="F:mRNA binding"/>
    <property type="evidence" value="ECO:0007669"/>
    <property type="project" value="TreeGrafter"/>
</dbReference>
<comment type="caution">
    <text evidence="5">The sequence shown here is derived from an EMBL/GenBank/DDBJ whole genome shotgun (WGS) entry which is preliminary data.</text>
</comment>
<feature type="compositionally biased region" description="Basic and acidic residues" evidence="3">
    <location>
        <begin position="108"/>
        <end position="118"/>
    </location>
</feature>
<feature type="compositionally biased region" description="Basic residues" evidence="3">
    <location>
        <begin position="94"/>
        <end position="107"/>
    </location>
</feature>
<dbReference type="GO" id="GO:0005634">
    <property type="term" value="C:nucleus"/>
    <property type="evidence" value="ECO:0007669"/>
    <property type="project" value="TreeGrafter"/>
</dbReference>
<dbReference type="SUPFAM" id="SSF54928">
    <property type="entry name" value="RNA-binding domain, RBD"/>
    <property type="match status" value="1"/>
</dbReference>
<dbReference type="AlphaFoldDB" id="A0A9P6LQN2"/>
<keyword evidence="6" id="KW-1185">Reference proteome</keyword>
<proteinExistence type="predicted"/>
<feature type="non-terminal residue" evidence="5">
    <location>
        <position position="118"/>
    </location>
</feature>
<dbReference type="OrthoDB" id="439808at2759"/>
<accession>A0A9P6LQN2</accession>
<dbReference type="InterPro" id="IPR012677">
    <property type="entry name" value="Nucleotide-bd_a/b_plait_sf"/>
</dbReference>
<evidence type="ECO:0000256" key="1">
    <source>
        <dbReference type="ARBA" id="ARBA00022884"/>
    </source>
</evidence>
<name>A0A9P6LQN2_9FUNG</name>
<dbReference type="Proteomes" id="UP000749646">
    <property type="component" value="Unassembled WGS sequence"/>
</dbReference>
<reference evidence="5" key="1">
    <citation type="journal article" date="2020" name="Fungal Divers.">
        <title>Resolving the Mortierellaceae phylogeny through synthesis of multi-gene phylogenetics and phylogenomics.</title>
        <authorList>
            <person name="Vandepol N."/>
            <person name="Liber J."/>
            <person name="Desiro A."/>
            <person name="Na H."/>
            <person name="Kennedy M."/>
            <person name="Barry K."/>
            <person name="Grigoriev I.V."/>
            <person name="Miller A.N."/>
            <person name="O'Donnell K."/>
            <person name="Stajich J.E."/>
            <person name="Bonito G."/>
        </authorList>
    </citation>
    <scope>NUCLEOTIDE SEQUENCE</scope>
    <source>
        <strain evidence="5">MES-2147</strain>
    </source>
</reference>
<evidence type="ECO:0000256" key="2">
    <source>
        <dbReference type="PROSITE-ProRule" id="PRU00176"/>
    </source>
</evidence>